<dbReference type="SUPFAM" id="SSF47336">
    <property type="entry name" value="ACP-like"/>
    <property type="match status" value="1"/>
</dbReference>
<feature type="domain" description="Carrier" evidence="1">
    <location>
        <begin position="2"/>
        <end position="77"/>
    </location>
</feature>
<dbReference type="PROSITE" id="PS50075">
    <property type="entry name" value="CARRIER"/>
    <property type="match status" value="1"/>
</dbReference>
<keyword evidence="3" id="KW-1185">Reference proteome</keyword>
<evidence type="ECO:0000259" key="1">
    <source>
        <dbReference type="PROSITE" id="PS50075"/>
    </source>
</evidence>
<dbReference type="Pfam" id="PF00550">
    <property type="entry name" value="PP-binding"/>
    <property type="match status" value="1"/>
</dbReference>
<name>A0A3N0V3C4_9PROT</name>
<organism evidence="2 3">
    <name type="scientific">Pseudomethylobacillus aquaticus</name>
    <dbReference type="NCBI Taxonomy" id="2676064"/>
    <lineage>
        <taxon>Bacteria</taxon>
        <taxon>Pseudomonadati</taxon>
        <taxon>Pseudomonadota</taxon>
        <taxon>Betaproteobacteria</taxon>
        <taxon>Nitrosomonadales</taxon>
        <taxon>Methylophilaceae</taxon>
        <taxon>Pseudomethylobacillus</taxon>
    </lineage>
</organism>
<dbReference type="InterPro" id="IPR036736">
    <property type="entry name" value="ACP-like_sf"/>
</dbReference>
<dbReference type="RefSeq" id="WP_123236897.1">
    <property type="nucleotide sequence ID" value="NZ_RJVP01000002.1"/>
</dbReference>
<dbReference type="EMBL" id="RJVP01000002">
    <property type="protein sequence ID" value="ROH87092.1"/>
    <property type="molecule type" value="Genomic_DNA"/>
</dbReference>
<reference evidence="2 3" key="1">
    <citation type="submission" date="2018-10" db="EMBL/GenBank/DDBJ databases">
        <authorList>
            <person name="Chen W.-M."/>
        </authorList>
    </citation>
    <scope>NUCLEOTIDE SEQUENCE [LARGE SCALE GENOMIC DNA]</scope>
    <source>
        <strain evidence="2 3">H-5</strain>
    </source>
</reference>
<evidence type="ECO:0000313" key="3">
    <source>
        <dbReference type="Proteomes" id="UP000275137"/>
    </source>
</evidence>
<comment type="caution">
    <text evidence="2">The sequence shown here is derived from an EMBL/GenBank/DDBJ whole genome shotgun (WGS) entry which is preliminary data.</text>
</comment>
<protein>
    <submittedName>
        <fullName evidence="2">Acyl carrier protein</fullName>
    </submittedName>
</protein>
<dbReference type="Proteomes" id="UP000275137">
    <property type="component" value="Unassembled WGS sequence"/>
</dbReference>
<accession>A0A3N0V3C4</accession>
<evidence type="ECO:0000313" key="2">
    <source>
        <dbReference type="EMBL" id="ROH87092.1"/>
    </source>
</evidence>
<sequence length="81" mass="9083">MSIAPEDIKNILQDILDTDLEEFTAETSAKDVDGWDSLNNVRLLLQIEREYGVDIPVDEIENLKNVGDLITVINKLVAEKA</sequence>
<dbReference type="Gene3D" id="1.10.1200.10">
    <property type="entry name" value="ACP-like"/>
    <property type="match status" value="1"/>
</dbReference>
<dbReference type="InterPro" id="IPR009081">
    <property type="entry name" value="PP-bd_ACP"/>
</dbReference>
<proteinExistence type="predicted"/>
<gene>
    <name evidence="2" type="ORF">ED236_05285</name>
</gene>
<dbReference type="AlphaFoldDB" id="A0A3N0V3C4"/>